<accession>A0A9D4LCU9</accession>
<protein>
    <submittedName>
        <fullName evidence="1">Uncharacterized protein</fullName>
    </submittedName>
</protein>
<reference evidence="1" key="1">
    <citation type="journal article" date="2019" name="bioRxiv">
        <title>The Genome of the Zebra Mussel, Dreissena polymorpha: A Resource for Invasive Species Research.</title>
        <authorList>
            <person name="McCartney M.A."/>
            <person name="Auch B."/>
            <person name="Kono T."/>
            <person name="Mallez S."/>
            <person name="Zhang Y."/>
            <person name="Obille A."/>
            <person name="Becker A."/>
            <person name="Abrahante J.E."/>
            <person name="Garbe J."/>
            <person name="Badalamenti J.P."/>
            <person name="Herman A."/>
            <person name="Mangelson H."/>
            <person name="Liachko I."/>
            <person name="Sullivan S."/>
            <person name="Sone E.D."/>
            <person name="Koren S."/>
            <person name="Silverstein K.A.T."/>
            <person name="Beckman K.B."/>
            <person name="Gohl D.M."/>
        </authorList>
    </citation>
    <scope>NUCLEOTIDE SEQUENCE</scope>
    <source>
        <strain evidence="1">Duluth1</strain>
        <tissue evidence="1">Whole animal</tissue>
    </source>
</reference>
<proteinExistence type="predicted"/>
<keyword evidence="2" id="KW-1185">Reference proteome</keyword>
<organism evidence="1 2">
    <name type="scientific">Dreissena polymorpha</name>
    <name type="common">Zebra mussel</name>
    <name type="synonym">Mytilus polymorpha</name>
    <dbReference type="NCBI Taxonomy" id="45954"/>
    <lineage>
        <taxon>Eukaryota</taxon>
        <taxon>Metazoa</taxon>
        <taxon>Spiralia</taxon>
        <taxon>Lophotrochozoa</taxon>
        <taxon>Mollusca</taxon>
        <taxon>Bivalvia</taxon>
        <taxon>Autobranchia</taxon>
        <taxon>Heteroconchia</taxon>
        <taxon>Euheterodonta</taxon>
        <taxon>Imparidentia</taxon>
        <taxon>Neoheterodontei</taxon>
        <taxon>Myida</taxon>
        <taxon>Dreissenoidea</taxon>
        <taxon>Dreissenidae</taxon>
        <taxon>Dreissena</taxon>
    </lineage>
</organism>
<evidence type="ECO:0000313" key="2">
    <source>
        <dbReference type="Proteomes" id="UP000828390"/>
    </source>
</evidence>
<gene>
    <name evidence="1" type="ORF">DPMN_098821</name>
</gene>
<reference evidence="1" key="2">
    <citation type="submission" date="2020-11" db="EMBL/GenBank/DDBJ databases">
        <authorList>
            <person name="McCartney M.A."/>
            <person name="Auch B."/>
            <person name="Kono T."/>
            <person name="Mallez S."/>
            <person name="Becker A."/>
            <person name="Gohl D.M."/>
            <person name="Silverstein K.A.T."/>
            <person name="Koren S."/>
            <person name="Bechman K.B."/>
            <person name="Herman A."/>
            <person name="Abrahante J.E."/>
            <person name="Garbe J."/>
        </authorList>
    </citation>
    <scope>NUCLEOTIDE SEQUENCE</scope>
    <source>
        <strain evidence="1">Duluth1</strain>
        <tissue evidence="1">Whole animal</tissue>
    </source>
</reference>
<sequence>MECWDTLRYLTYGSMECWDTLWNLTYGSMECWDTLRNLTNAVWSAGSHSEPQIRQHGVLGHTPNLRYGSMGCWDTFRNLTHTAAGVLWKVIVFKIQGSN</sequence>
<evidence type="ECO:0000313" key="1">
    <source>
        <dbReference type="EMBL" id="KAH3856237.1"/>
    </source>
</evidence>
<dbReference type="AlphaFoldDB" id="A0A9D4LCU9"/>
<comment type="caution">
    <text evidence="1">The sequence shown here is derived from an EMBL/GenBank/DDBJ whole genome shotgun (WGS) entry which is preliminary data.</text>
</comment>
<dbReference type="EMBL" id="JAIWYP010000003">
    <property type="protein sequence ID" value="KAH3856237.1"/>
    <property type="molecule type" value="Genomic_DNA"/>
</dbReference>
<name>A0A9D4LCU9_DREPO</name>
<dbReference type="Proteomes" id="UP000828390">
    <property type="component" value="Unassembled WGS sequence"/>
</dbReference>